<reference evidence="6 7" key="2">
    <citation type="journal article" date="2017" name="Antonie Van Leeuwenhoek">
        <title>Rhizobium rhizosphaerae sp. nov., a novel species isolated from rice rhizosphere.</title>
        <authorList>
            <person name="Zhao J.J."/>
            <person name="Zhang J."/>
            <person name="Zhang R.J."/>
            <person name="Zhang C.W."/>
            <person name="Yin H.Q."/>
            <person name="Zhang X.X."/>
        </authorList>
    </citation>
    <scope>NUCLEOTIDE SEQUENCE [LARGE SCALE GENOMIC DNA]</scope>
    <source>
        <strain evidence="6 7">ACAM 611</strain>
    </source>
</reference>
<dbReference type="Pfam" id="PF03466">
    <property type="entry name" value="LysR_substrate"/>
    <property type="match status" value="1"/>
</dbReference>
<dbReference type="SUPFAM" id="SSF53850">
    <property type="entry name" value="Periplasmic binding protein-like II"/>
    <property type="match status" value="1"/>
</dbReference>
<dbReference type="PANTHER" id="PTHR30126:SF99">
    <property type="entry name" value="TRANSCRIPTIONAL REGULATOR LYSR FAMILY"/>
    <property type="match status" value="1"/>
</dbReference>
<dbReference type="RefSeq" id="WP_006002279.1">
    <property type="nucleotide sequence ID" value="NZ_BAET01000002.1"/>
</dbReference>
<proteinExistence type="inferred from homology"/>
<evidence type="ECO:0000256" key="2">
    <source>
        <dbReference type="ARBA" id="ARBA00023015"/>
    </source>
</evidence>
<dbReference type="InterPro" id="IPR000847">
    <property type="entry name" value="LysR_HTH_N"/>
</dbReference>
<comment type="similarity">
    <text evidence="1">Belongs to the LysR transcriptional regulatory family.</text>
</comment>
<dbReference type="Gene3D" id="3.40.190.10">
    <property type="entry name" value="Periplasmic binding protein-like II"/>
    <property type="match status" value="2"/>
</dbReference>
<dbReference type="STRING" id="56804.BAE46_03770"/>
<sequence length="292" mass="33052">MINIIWLKTFCTLADIGHFTRTAEILFMTQSGVSQQIKKLEQQLSTPLLIREGKSFILTDAGLQLYQEGQSLVTANERLGQQLRQDDAFEGRIRLSTPGSIGLNLYPFLLDLQQQHPQLIMTHAFAPNKSIERDVRLRHVDLGIMTQPSSCDDVLCEAIGQEALVLVTHSSIQKIDWDLLLQLGFISHPDGNHHCNTLLSRNFPQFEHVSQFTEKGFSNQISLILEPVSRGFGFSVLPMYAAKAFAAQHKICIHILSVAVNETLYLCRHTQVSQSQRIKFISERIKRFLAIN</sequence>
<dbReference type="SUPFAM" id="SSF46785">
    <property type="entry name" value="Winged helix' DNA-binding domain"/>
    <property type="match status" value="1"/>
</dbReference>
<evidence type="ECO:0000313" key="6">
    <source>
        <dbReference type="EMBL" id="GAB54241.1"/>
    </source>
</evidence>
<dbReference type="EMBL" id="BAET01000002">
    <property type="protein sequence ID" value="GAB54241.1"/>
    <property type="molecule type" value="Genomic_DNA"/>
</dbReference>
<evidence type="ECO:0000313" key="7">
    <source>
        <dbReference type="Proteomes" id="UP000053586"/>
    </source>
</evidence>
<dbReference type="Gene3D" id="1.10.10.10">
    <property type="entry name" value="Winged helix-like DNA-binding domain superfamily/Winged helix DNA-binding domain"/>
    <property type="match status" value="1"/>
</dbReference>
<dbReference type="FunFam" id="1.10.10.10:FF:000001">
    <property type="entry name" value="LysR family transcriptional regulator"/>
    <property type="match status" value="1"/>
</dbReference>
<dbReference type="InterPro" id="IPR036388">
    <property type="entry name" value="WH-like_DNA-bd_sf"/>
</dbReference>
<gene>
    <name evidence="6" type="ORF">GPUN_0087</name>
</gene>
<dbReference type="GO" id="GO:0003700">
    <property type="term" value="F:DNA-binding transcription factor activity"/>
    <property type="evidence" value="ECO:0007669"/>
    <property type="project" value="InterPro"/>
</dbReference>
<dbReference type="Proteomes" id="UP000053586">
    <property type="component" value="Unassembled WGS sequence"/>
</dbReference>
<name>H5T7G4_9ALTE</name>
<dbReference type="GO" id="GO:0000976">
    <property type="term" value="F:transcription cis-regulatory region binding"/>
    <property type="evidence" value="ECO:0007669"/>
    <property type="project" value="TreeGrafter"/>
</dbReference>
<dbReference type="eggNOG" id="COG0583">
    <property type="taxonomic scope" value="Bacteria"/>
</dbReference>
<dbReference type="Pfam" id="PF00126">
    <property type="entry name" value="HTH_1"/>
    <property type="match status" value="1"/>
</dbReference>
<reference evidence="6 7" key="1">
    <citation type="journal article" date="2012" name="J. Bacteriol.">
        <title>Genome sequence of proteorhodopsin-containing sea ice bacterium Glaciecola punicea ACAM 611T.</title>
        <authorList>
            <person name="Qin Q.-L."/>
            <person name="Xie B.-B."/>
            <person name="Shu Y.-L."/>
            <person name="Rong J.-C."/>
            <person name="Zhao D.-L."/>
            <person name="Zhang X.-Y."/>
            <person name="Chen X.-L."/>
            <person name="Zhou B.-C."/>
            <person name="Zhanga Y.-Z."/>
        </authorList>
    </citation>
    <scope>NUCLEOTIDE SEQUENCE [LARGE SCALE GENOMIC DNA]</scope>
    <source>
        <strain evidence="6 7">ACAM 611</strain>
    </source>
</reference>
<feature type="domain" description="HTH lysR-type" evidence="5">
    <location>
        <begin position="2"/>
        <end position="59"/>
    </location>
</feature>
<dbReference type="CDD" id="cd05466">
    <property type="entry name" value="PBP2_LTTR_substrate"/>
    <property type="match status" value="1"/>
</dbReference>
<dbReference type="InterPro" id="IPR036390">
    <property type="entry name" value="WH_DNA-bd_sf"/>
</dbReference>
<dbReference type="AlphaFoldDB" id="H5T7G4"/>
<evidence type="ECO:0000259" key="5">
    <source>
        <dbReference type="PROSITE" id="PS50931"/>
    </source>
</evidence>
<evidence type="ECO:0000256" key="1">
    <source>
        <dbReference type="ARBA" id="ARBA00009437"/>
    </source>
</evidence>
<dbReference type="PRINTS" id="PR00039">
    <property type="entry name" value="HTHLYSR"/>
</dbReference>
<keyword evidence="7" id="KW-1185">Reference proteome</keyword>
<dbReference type="OrthoDB" id="5289754at2"/>
<organism evidence="6 7">
    <name type="scientific">Glaciecola punicea ACAM 611</name>
    <dbReference type="NCBI Taxonomy" id="1121923"/>
    <lineage>
        <taxon>Bacteria</taxon>
        <taxon>Pseudomonadati</taxon>
        <taxon>Pseudomonadota</taxon>
        <taxon>Gammaproteobacteria</taxon>
        <taxon>Alteromonadales</taxon>
        <taxon>Alteromonadaceae</taxon>
        <taxon>Glaciecola</taxon>
    </lineage>
</organism>
<dbReference type="PANTHER" id="PTHR30126">
    <property type="entry name" value="HTH-TYPE TRANSCRIPTIONAL REGULATOR"/>
    <property type="match status" value="1"/>
</dbReference>
<evidence type="ECO:0000256" key="4">
    <source>
        <dbReference type="ARBA" id="ARBA00023163"/>
    </source>
</evidence>
<dbReference type="PROSITE" id="PS50931">
    <property type="entry name" value="HTH_LYSR"/>
    <property type="match status" value="1"/>
</dbReference>
<protein>
    <submittedName>
        <fullName evidence="6">Transcriptional regulator, LysR family protein</fullName>
    </submittedName>
</protein>
<evidence type="ECO:0000256" key="3">
    <source>
        <dbReference type="ARBA" id="ARBA00023125"/>
    </source>
</evidence>
<keyword evidence="4" id="KW-0804">Transcription</keyword>
<comment type="caution">
    <text evidence="6">The sequence shown here is derived from an EMBL/GenBank/DDBJ whole genome shotgun (WGS) entry which is preliminary data.</text>
</comment>
<dbReference type="InterPro" id="IPR005119">
    <property type="entry name" value="LysR_subst-bd"/>
</dbReference>
<keyword evidence="3" id="KW-0238">DNA-binding</keyword>
<keyword evidence="2" id="KW-0805">Transcription regulation</keyword>
<accession>H5T7G4</accession>